<reference evidence="1" key="1">
    <citation type="submission" date="2021-01" db="EMBL/GenBank/DDBJ databases">
        <authorList>
            <person name="Li R."/>
            <person name="Bekaert M."/>
        </authorList>
    </citation>
    <scope>NUCLEOTIDE SEQUENCE</scope>
    <source>
        <strain evidence="1">Farmed</strain>
    </source>
</reference>
<comment type="caution">
    <text evidence="1">The sequence shown here is derived from an EMBL/GenBank/DDBJ whole genome shotgun (WGS) entry which is preliminary data.</text>
</comment>
<evidence type="ECO:0000313" key="1">
    <source>
        <dbReference type="EMBL" id="CAE1277481.1"/>
    </source>
</evidence>
<proteinExistence type="predicted"/>
<protein>
    <submittedName>
        <fullName evidence="1">Uncharacterized protein</fullName>
    </submittedName>
</protein>
<dbReference type="Proteomes" id="UP000597762">
    <property type="component" value="Unassembled WGS sequence"/>
</dbReference>
<evidence type="ECO:0000313" key="2">
    <source>
        <dbReference type="Proteomes" id="UP000597762"/>
    </source>
</evidence>
<dbReference type="AlphaFoldDB" id="A0A812CUY5"/>
<name>A0A812CUY5_ACAPH</name>
<keyword evidence="2" id="KW-1185">Reference proteome</keyword>
<gene>
    <name evidence="1" type="ORF">SPHA_40681</name>
</gene>
<organism evidence="1 2">
    <name type="scientific">Acanthosepion pharaonis</name>
    <name type="common">Pharaoh cuttlefish</name>
    <name type="synonym">Sepia pharaonis</name>
    <dbReference type="NCBI Taxonomy" id="158019"/>
    <lineage>
        <taxon>Eukaryota</taxon>
        <taxon>Metazoa</taxon>
        <taxon>Spiralia</taxon>
        <taxon>Lophotrochozoa</taxon>
        <taxon>Mollusca</taxon>
        <taxon>Cephalopoda</taxon>
        <taxon>Coleoidea</taxon>
        <taxon>Decapodiformes</taxon>
        <taxon>Sepiida</taxon>
        <taxon>Sepiina</taxon>
        <taxon>Sepiidae</taxon>
        <taxon>Acanthosepion</taxon>
    </lineage>
</organism>
<dbReference type="EMBL" id="CAHIKZ030001929">
    <property type="protein sequence ID" value="CAE1277481.1"/>
    <property type="molecule type" value="Genomic_DNA"/>
</dbReference>
<accession>A0A812CUY5</accession>
<sequence length="232" mass="24914">MRHYTSLPLSTGCHSALLPLSMKCHSIALSLLTECHSVPLSLLTECHSVPLSINGVSFCTPVSINGVSFCSPVSINGVSFCTPVSINGVSFNYVVSSSLYSVIPPPPLPTIMHFLAPTHLSLLCSLSSSHLSSSSMLPLALVSLDNVSTPHAPLFLPHVIPLSLFFFRLSVSFLSFACRCHFSLPLSLVCHSSLFHTLLSSFHSTVLSLSFSNHSIISLYLSSAFFSHPVVL</sequence>